<accession>A0A7V0Z4Y1</accession>
<comment type="caution">
    <text evidence="8">The sequence shown here is derived from an EMBL/GenBank/DDBJ whole genome shotgun (WGS) entry which is preliminary data.</text>
</comment>
<dbReference type="InterPro" id="IPR011006">
    <property type="entry name" value="CheY-like_superfamily"/>
</dbReference>
<dbReference type="FunFam" id="3.40.50.2300:FF:000001">
    <property type="entry name" value="DNA-binding response regulator PhoB"/>
    <property type="match status" value="1"/>
</dbReference>
<dbReference type="Gene3D" id="3.40.50.2300">
    <property type="match status" value="1"/>
</dbReference>
<dbReference type="PANTHER" id="PTHR44591:SF3">
    <property type="entry name" value="RESPONSE REGULATORY DOMAIN-CONTAINING PROTEIN"/>
    <property type="match status" value="1"/>
</dbReference>
<dbReference type="AlphaFoldDB" id="A0A7V0Z4Y1"/>
<keyword evidence="1 6" id="KW-0597">Phosphoprotein</keyword>
<name>A0A7V0Z4Y1_UNCW3</name>
<evidence type="ECO:0000313" key="8">
    <source>
        <dbReference type="EMBL" id="HDY58751.1"/>
    </source>
</evidence>
<organism evidence="8">
    <name type="scientific">candidate division WOR-3 bacterium</name>
    <dbReference type="NCBI Taxonomy" id="2052148"/>
    <lineage>
        <taxon>Bacteria</taxon>
        <taxon>Bacteria division WOR-3</taxon>
    </lineage>
</organism>
<feature type="domain" description="Response regulatory" evidence="7">
    <location>
        <begin position="4"/>
        <end position="120"/>
    </location>
</feature>
<sequence length="128" mass="14792">MNKKILVIDDEDDILDFVERVLKDAGFVVYKTKDAKQGLIVLQTEKIDLILLDIMLPEMDGWQVMQMLKSEEKLKKIPVAMLTARVDAYDKIIGLKEGAVDYICKPFTADDLLKRINDIFLYIERNNL</sequence>
<evidence type="ECO:0000256" key="2">
    <source>
        <dbReference type="ARBA" id="ARBA00023012"/>
    </source>
</evidence>
<protein>
    <submittedName>
        <fullName evidence="8">Response regulator transcription factor</fullName>
    </submittedName>
</protein>
<gene>
    <name evidence="8" type="ORF">ENP86_04270</name>
</gene>
<dbReference type="GO" id="GO:0000160">
    <property type="term" value="P:phosphorelay signal transduction system"/>
    <property type="evidence" value="ECO:0007669"/>
    <property type="project" value="UniProtKB-KW"/>
</dbReference>
<evidence type="ECO:0000256" key="6">
    <source>
        <dbReference type="PROSITE-ProRule" id="PRU00169"/>
    </source>
</evidence>
<keyword evidence="2" id="KW-0902">Two-component regulatory system</keyword>
<dbReference type="GO" id="GO:0003677">
    <property type="term" value="F:DNA binding"/>
    <property type="evidence" value="ECO:0007669"/>
    <property type="project" value="UniProtKB-KW"/>
</dbReference>
<keyword evidence="4" id="KW-0238">DNA-binding</keyword>
<evidence type="ECO:0000256" key="4">
    <source>
        <dbReference type="ARBA" id="ARBA00023125"/>
    </source>
</evidence>
<dbReference type="SUPFAM" id="SSF52172">
    <property type="entry name" value="CheY-like"/>
    <property type="match status" value="1"/>
</dbReference>
<keyword evidence="3" id="KW-0805">Transcription regulation</keyword>
<evidence type="ECO:0000256" key="1">
    <source>
        <dbReference type="ARBA" id="ARBA00022553"/>
    </source>
</evidence>
<dbReference type="PANTHER" id="PTHR44591">
    <property type="entry name" value="STRESS RESPONSE REGULATOR PROTEIN 1"/>
    <property type="match status" value="1"/>
</dbReference>
<proteinExistence type="predicted"/>
<evidence type="ECO:0000259" key="7">
    <source>
        <dbReference type="PROSITE" id="PS50110"/>
    </source>
</evidence>
<feature type="modified residue" description="4-aspartylphosphate" evidence="6">
    <location>
        <position position="53"/>
    </location>
</feature>
<dbReference type="SMART" id="SM00448">
    <property type="entry name" value="REC"/>
    <property type="match status" value="1"/>
</dbReference>
<dbReference type="EMBL" id="DSKY01000012">
    <property type="protein sequence ID" value="HDY58751.1"/>
    <property type="molecule type" value="Genomic_DNA"/>
</dbReference>
<dbReference type="InterPro" id="IPR001789">
    <property type="entry name" value="Sig_transdc_resp-reg_receiver"/>
</dbReference>
<reference evidence="8" key="1">
    <citation type="journal article" date="2020" name="mSystems">
        <title>Genome- and Community-Level Interaction Insights into Carbon Utilization and Element Cycling Functions of Hydrothermarchaeota in Hydrothermal Sediment.</title>
        <authorList>
            <person name="Zhou Z."/>
            <person name="Liu Y."/>
            <person name="Xu W."/>
            <person name="Pan J."/>
            <person name="Luo Z.H."/>
            <person name="Li M."/>
        </authorList>
    </citation>
    <scope>NUCLEOTIDE SEQUENCE [LARGE SCALE GENOMIC DNA]</scope>
    <source>
        <strain evidence="8">SpSt-258</strain>
    </source>
</reference>
<evidence type="ECO:0000256" key="5">
    <source>
        <dbReference type="ARBA" id="ARBA00023163"/>
    </source>
</evidence>
<keyword evidence="5" id="KW-0804">Transcription</keyword>
<dbReference type="PROSITE" id="PS50110">
    <property type="entry name" value="RESPONSE_REGULATORY"/>
    <property type="match status" value="1"/>
</dbReference>
<dbReference type="InterPro" id="IPR050595">
    <property type="entry name" value="Bact_response_regulator"/>
</dbReference>
<evidence type="ECO:0000256" key="3">
    <source>
        <dbReference type="ARBA" id="ARBA00023015"/>
    </source>
</evidence>
<dbReference type="Pfam" id="PF00072">
    <property type="entry name" value="Response_reg"/>
    <property type="match status" value="1"/>
</dbReference>